<dbReference type="PANTHER" id="PTHR34875">
    <property type="entry name" value="UPF0237 PROTEIN MJ1558"/>
    <property type="match status" value="1"/>
</dbReference>
<sequence>MTHELSVTAIGEDRPGVVAAITGALADLDANLEDTSMTILGGRFAMVLIVDVPDDVGPAEVEAALARPAADLHLDVSVHASDPSSTPTDGARHSVAVYGADRPGIVHAVARALADADVNITDLATRVVGGSEHPVYAMLLDVTVPAGTDVEAVEAELRHVAAALGVELSIHPADADIL</sequence>
<feature type="domain" description="ACT" evidence="1">
    <location>
        <begin position="94"/>
        <end position="171"/>
    </location>
</feature>
<dbReference type="Proteomes" id="UP000334019">
    <property type="component" value="Chromosome"/>
</dbReference>
<dbReference type="SUPFAM" id="SSF55021">
    <property type="entry name" value="ACT-like"/>
    <property type="match status" value="2"/>
</dbReference>
<dbReference type="InterPro" id="IPR002912">
    <property type="entry name" value="ACT_dom"/>
</dbReference>
<name>A0A5Q2RL73_9ACTN</name>
<organism evidence="2 3">
    <name type="scientific">Actinomarinicola tropica</name>
    <dbReference type="NCBI Taxonomy" id="2789776"/>
    <lineage>
        <taxon>Bacteria</taxon>
        <taxon>Bacillati</taxon>
        <taxon>Actinomycetota</taxon>
        <taxon>Acidimicrobiia</taxon>
        <taxon>Acidimicrobiales</taxon>
        <taxon>Iamiaceae</taxon>
        <taxon>Actinomarinicola</taxon>
    </lineage>
</organism>
<evidence type="ECO:0000259" key="1">
    <source>
        <dbReference type="PROSITE" id="PS51671"/>
    </source>
</evidence>
<reference evidence="2 3" key="1">
    <citation type="submission" date="2019-11" db="EMBL/GenBank/DDBJ databases">
        <authorList>
            <person name="He Y."/>
        </authorList>
    </citation>
    <scope>NUCLEOTIDE SEQUENCE [LARGE SCALE GENOMIC DNA]</scope>
    <source>
        <strain evidence="2 3">SCSIO 58843</strain>
    </source>
</reference>
<dbReference type="KEGG" id="atq:GH723_06615"/>
<dbReference type="GO" id="GO:0006355">
    <property type="term" value="P:regulation of DNA-templated transcription"/>
    <property type="evidence" value="ECO:0007669"/>
    <property type="project" value="InterPro"/>
</dbReference>
<dbReference type="EMBL" id="CP045851">
    <property type="protein sequence ID" value="QGG94807.1"/>
    <property type="molecule type" value="Genomic_DNA"/>
</dbReference>
<dbReference type="InterPro" id="IPR016867">
    <property type="entry name" value="GcvR"/>
</dbReference>
<gene>
    <name evidence="2" type="ORF">GH723_06615</name>
</gene>
<accession>A0A5Q2RL73</accession>
<feature type="domain" description="ACT" evidence="1">
    <location>
        <begin position="6"/>
        <end position="83"/>
    </location>
</feature>
<keyword evidence="3" id="KW-1185">Reference proteome</keyword>
<evidence type="ECO:0000313" key="3">
    <source>
        <dbReference type="Proteomes" id="UP000334019"/>
    </source>
</evidence>
<dbReference type="RefSeq" id="WP_153758915.1">
    <property type="nucleotide sequence ID" value="NZ_CP045851.1"/>
</dbReference>
<evidence type="ECO:0000313" key="2">
    <source>
        <dbReference type="EMBL" id="QGG94807.1"/>
    </source>
</evidence>
<dbReference type="PROSITE" id="PS51671">
    <property type="entry name" value="ACT"/>
    <property type="match status" value="2"/>
</dbReference>
<proteinExistence type="predicted"/>
<dbReference type="Gene3D" id="3.30.70.260">
    <property type="match status" value="2"/>
</dbReference>
<dbReference type="Pfam" id="PF13740">
    <property type="entry name" value="ACT_6"/>
    <property type="match status" value="2"/>
</dbReference>
<protein>
    <submittedName>
        <fullName evidence="2">ACT domain-containing protein</fullName>
    </submittedName>
</protein>
<dbReference type="InterPro" id="IPR045865">
    <property type="entry name" value="ACT-like_dom_sf"/>
</dbReference>
<dbReference type="AlphaFoldDB" id="A0A5Q2RL73"/>
<dbReference type="InterPro" id="IPR050990">
    <property type="entry name" value="UPF0237/GcvR_regulator"/>
</dbReference>
<dbReference type="PANTHER" id="PTHR34875:SF6">
    <property type="entry name" value="UPF0237 PROTEIN MJ1558"/>
    <property type="match status" value="1"/>
</dbReference>
<dbReference type="PIRSF" id="PIRSF028103">
    <property type="entry name" value="GcvR"/>
    <property type="match status" value="1"/>
</dbReference>